<dbReference type="Proteomes" id="UP001217476">
    <property type="component" value="Chromosome"/>
</dbReference>
<dbReference type="EMBL" id="CP119312">
    <property type="protein sequence ID" value="WEK06609.1"/>
    <property type="molecule type" value="Genomic_DNA"/>
</dbReference>
<dbReference type="AlphaFoldDB" id="A0AAJ6B2K8"/>
<sequence>MPALGQGYRYIDDFDYSSPTAVAEQFTDHMANADFLSAYYLLSPEAKDAFYVAVSSGKTGTVFPGLEQFQYPALIGTQGAPRDVLDDLSMDWARLFDDMLAGATQDGQMPFSFDDGAVEVVMETPDGAEAAIDGATDGLRLGLKQTEWGEWRVESIAWSDGTLNRLWSISPEAGAGPAADLPTPRTVLDEYDFTAPDAVAETFVTAMREGDWYRAYLTLSPHPKGMILSGRQPLTMLLPGLDTADLPGTGLFRPDVKRADSLAFDTMRDTGLVFDRIMQAGDRQGVLPFDFTEAALDGVSDNVATVSTTTGALTLQMIETGHGEWRVDQVRWDGSNETAKPWGAGSLTDALTN</sequence>
<evidence type="ECO:0000313" key="2">
    <source>
        <dbReference type="EMBL" id="WEK06609.1"/>
    </source>
</evidence>
<protein>
    <submittedName>
        <fullName evidence="2">Uncharacterized protein</fullName>
    </submittedName>
</protein>
<proteinExistence type="predicted"/>
<name>A0AAJ6B2K8_9HYPH</name>
<feature type="region of interest" description="Disordered" evidence="1">
    <location>
        <begin position="334"/>
        <end position="353"/>
    </location>
</feature>
<reference evidence="2" key="1">
    <citation type="submission" date="2023-03" db="EMBL/GenBank/DDBJ databases">
        <title>Andean soil-derived lignocellulolytic bacterial consortium as a source of novel taxa and putative plastic-active enzymes.</title>
        <authorList>
            <person name="Diaz-Garcia L."/>
            <person name="Chuvochina M."/>
            <person name="Feuerriegel G."/>
            <person name="Bunk B."/>
            <person name="Sproer C."/>
            <person name="Streit W.R."/>
            <person name="Rodriguez L.M."/>
            <person name="Overmann J."/>
            <person name="Jimenez D.J."/>
        </authorList>
    </citation>
    <scope>NUCLEOTIDE SEQUENCE</scope>
    <source>
        <strain evidence="2">MAG 4196</strain>
    </source>
</reference>
<gene>
    <name evidence="2" type="ORF">P0Y65_10310</name>
</gene>
<evidence type="ECO:0000256" key="1">
    <source>
        <dbReference type="SAM" id="MobiDB-lite"/>
    </source>
</evidence>
<accession>A0AAJ6B2K8</accession>
<evidence type="ECO:0000313" key="3">
    <source>
        <dbReference type="Proteomes" id="UP001217476"/>
    </source>
</evidence>
<organism evidence="2 3">
    <name type="scientific">Candidatus Devosia phytovorans</name>
    <dbReference type="NCBI Taxonomy" id="3121372"/>
    <lineage>
        <taxon>Bacteria</taxon>
        <taxon>Pseudomonadati</taxon>
        <taxon>Pseudomonadota</taxon>
        <taxon>Alphaproteobacteria</taxon>
        <taxon>Hyphomicrobiales</taxon>
        <taxon>Devosiaceae</taxon>
        <taxon>Devosia</taxon>
    </lineage>
</organism>